<name>A0A8K0I9L8_COCNU</name>
<feature type="compositionally biased region" description="Basic and acidic residues" evidence="1">
    <location>
        <begin position="29"/>
        <end position="38"/>
    </location>
</feature>
<organism evidence="2 3">
    <name type="scientific">Cocos nucifera</name>
    <name type="common">Coconut palm</name>
    <dbReference type="NCBI Taxonomy" id="13894"/>
    <lineage>
        <taxon>Eukaryota</taxon>
        <taxon>Viridiplantae</taxon>
        <taxon>Streptophyta</taxon>
        <taxon>Embryophyta</taxon>
        <taxon>Tracheophyta</taxon>
        <taxon>Spermatophyta</taxon>
        <taxon>Magnoliopsida</taxon>
        <taxon>Liliopsida</taxon>
        <taxon>Arecaceae</taxon>
        <taxon>Arecoideae</taxon>
        <taxon>Cocoseae</taxon>
        <taxon>Attaleinae</taxon>
        <taxon>Cocos</taxon>
    </lineage>
</organism>
<proteinExistence type="predicted"/>
<evidence type="ECO:0000313" key="2">
    <source>
        <dbReference type="EMBL" id="KAG1342245.1"/>
    </source>
</evidence>
<reference evidence="2" key="2">
    <citation type="submission" date="2019-07" db="EMBL/GenBank/DDBJ databases">
        <authorList>
            <person name="Yang Y."/>
            <person name="Bocs S."/>
            <person name="Baudouin L."/>
        </authorList>
    </citation>
    <scope>NUCLEOTIDE SEQUENCE</scope>
    <source>
        <tissue evidence="2">Spear leaf of Hainan Tall coconut</tissue>
    </source>
</reference>
<sequence length="116" mass="13100">MEDSDAVGHARERKDRRGHRGRRSTAMLDVRKKEDRSRCMAHKRKEIDHGAWHAEGRGSAIRGQSDVPKFRLGARKLKGRHEGGDWIVPVGSEEAGGVPTDHPCYDLLLYLDPFSD</sequence>
<evidence type="ECO:0000256" key="1">
    <source>
        <dbReference type="SAM" id="MobiDB-lite"/>
    </source>
</evidence>
<gene>
    <name evidence="2" type="ORF">COCNU_05G004740</name>
</gene>
<reference evidence="2" key="1">
    <citation type="journal article" date="2017" name="Gigascience">
        <title>The genome draft of coconut (Cocos nucifera).</title>
        <authorList>
            <person name="Xiao Y."/>
            <person name="Xu P."/>
            <person name="Fan H."/>
            <person name="Baudouin L."/>
            <person name="Xia W."/>
            <person name="Bocs S."/>
            <person name="Xu J."/>
            <person name="Li Q."/>
            <person name="Guo A."/>
            <person name="Zhou L."/>
            <person name="Li J."/>
            <person name="Wu Y."/>
            <person name="Ma Z."/>
            <person name="Armero A."/>
            <person name="Issali A.E."/>
            <person name="Liu N."/>
            <person name="Peng M."/>
            <person name="Yang Y."/>
        </authorList>
    </citation>
    <scope>NUCLEOTIDE SEQUENCE</scope>
    <source>
        <tissue evidence="2">Spear leaf of Hainan Tall coconut</tissue>
    </source>
</reference>
<feature type="compositionally biased region" description="Basic and acidic residues" evidence="1">
    <location>
        <begin position="1"/>
        <end position="15"/>
    </location>
</feature>
<accession>A0A8K0I9L8</accession>
<evidence type="ECO:0000313" key="3">
    <source>
        <dbReference type="Proteomes" id="UP000797356"/>
    </source>
</evidence>
<dbReference type="EMBL" id="CM017876">
    <property type="protein sequence ID" value="KAG1342245.1"/>
    <property type="molecule type" value="Genomic_DNA"/>
</dbReference>
<dbReference type="AlphaFoldDB" id="A0A8K0I9L8"/>
<keyword evidence="3" id="KW-1185">Reference proteome</keyword>
<dbReference type="Proteomes" id="UP000797356">
    <property type="component" value="Chromosome 5"/>
</dbReference>
<feature type="region of interest" description="Disordered" evidence="1">
    <location>
        <begin position="1"/>
        <end position="39"/>
    </location>
</feature>
<comment type="caution">
    <text evidence="2">The sequence shown here is derived from an EMBL/GenBank/DDBJ whole genome shotgun (WGS) entry which is preliminary data.</text>
</comment>
<protein>
    <submittedName>
        <fullName evidence="2">Uncharacterized protein</fullName>
    </submittedName>
</protein>